<sequence>VWNPAFAAGAFVRETKIYNTDPFVMKVLVENLDAGVDVTDVMVVATVGA</sequence>
<gene>
    <name evidence="1" type="ORF">S12H4_38624</name>
</gene>
<name>X1U1J9_9ZZZZ</name>
<proteinExistence type="predicted"/>
<reference evidence="1" key="1">
    <citation type="journal article" date="2014" name="Front. Microbiol.">
        <title>High frequency of phylogenetically diverse reductive dehalogenase-homologous genes in deep subseafloor sedimentary metagenomes.</title>
        <authorList>
            <person name="Kawai M."/>
            <person name="Futagami T."/>
            <person name="Toyoda A."/>
            <person name="Takaki Y."/>
            <person name="Nishi S."/>
            <person name="Hori S."/>
            <person name="Arai W."/>
            <person name="Tsubouchi T."/>
            <person name="Morono Y."/>
            <person name="Uchiyama I."/>
            <person name="Ito T."/>
            <person name="Fujiyama A."/>
            <person name="Inagaki F."/>
            <person name="Takami H."/>
        </authorList>
    </citation>
    <scope>NUCLEOTIDE SEQUENCE</scope>
    <source>
        <strain evidence="1">Expedition CK06-06</strain>
    </source>
</reference>
<feature type="non-terminal residue" evidence="1">
    <location>
        <position position="1"/>
    </location>
</feature>
<organism evidence="1">
    <name type="scientific">marine sediment metagenome</name>
    <dbReference type="NCBI Taxonomy" id="412755"/>
    <lineage>
        <taxon>unclassified sequences</taxon>
        <taxon>metagenomes</taxon>
        <taxon>ecological metagenomes</taxon>
    </lineage>
</organism>
<evidence type="ECO:0000313" key="1">
    <source>
        <dbReference type="EMBL" id="GAI93710.1"/>
    </source>
</evidence>
<accession>X1U1J9</accession>
<dbReference type="EMBL" id="BARW01023266">
    <property type="protein sequence ID" value="GAI93710.1"/>
    <property type="molecule type" value="Genomic_DNA"/>
</dbReference>
<dbReference type="AlphaFoldDB" id="X1U1J9"/>
<comment type="caution">
    <text evidence="1">The sequence shown here is derived from an EMBL/GenBank/DDBJ whole genome shotgun (WGS) entry which is preliminary data.</text>
</comment>
<protein>
    <submittedName>
        <fullName evidence="1">Uncharacterized protein</fullName>
    </submittedName>
</protein>